<keyword evidence="1" id="KW-0812">Transmembrane</keyword>
<sequence length="280" mass="31346">MPRPYFYFWRGSVGHPKLFGRLGSMNTRLPGKRFLRRIHGGSNATQHPQRPHSQKKALCSLGCLLGVAALPSIAMVIRGRIRPKNKRGRFGSIVVLGTAQYDGVPSRQFAARLQWAADQWATARVQKVITVGGKLPGDRFTEAHVGREYLLKAHVDSDLLVEVPHGNDTWSSLKAVQKVVKEPVLIVTDPNHALRSELIARLQGMKAVASPTPYSPTRFPSKPWWLTFLHENGGLLVVTVSALCGRSVAVEVETRLRDLQAKMRPSRRTRIRFLKEARKK</sequence>
<feature type="domain" description="DUF218" evidence="2">
    <location>
        <begin position="93"/>
        <end position="220"/>
    </location>
</feature>
<dbReference type="Proteomes" id="UP000029910">
    <property type="component" value="Chromosome"/>
</dbReference>
<dbReference type="InterPro" id="IPR051599">
    <property type="entry name" value="Cell_Envelope_Assoc"/>
</dbReference>
<organism evidence="3 4">
    <name type="scientific">Corynebacterium ramonii</name>
    <dbReference type="NCBI Taxonomy" id="3026968"/>
    <lineage>
        <taxon>Bacteria</taxon>
        <taxon>Bacillati</taxon>
        <taxon>Actinomycetota</taxon>
        <taxon>Actinomycetes</taxon>
        <taxon>Mycobacteriales</taxon>
        <taxon>Corynebacteriaceae</taxon>
        <taxon>Corynebacterium</taxon>
    </lineage>
</organism>
<dbReference type="PANTHER" id="PTHR30336">
    <property type="entry name" value="INNER MEMBRANE PROTEIN, PROBABLE PERMEASE"/>
    <property type="match status" value="1"/>
</dbReference>
<dbReference type="Pfam" id="PF02698">
    <property type="entry name" value="DUF218"/>
    <property type="match status" value="1"/>
</dbReference>
<gene>
    <name evidence="3" type="ORF">CulFRC11_1590</name>
</gene>
<dbReference type="InterPro" id="IPR003848">
    <property type="entry name" value="DUF218"/>
</dbReference>
<proteinExistence type="predicted"/>
<evidence type="ECO:0000259" key="2">
    <source>
        <dbReference type="Pfam" id="PF02698"/>
    </source>
</evidence>
<reference evidence="3 4" key="1">
    <citation type="journal article" date="2015" name="Genome Announc.">
        <title>Genome Sequence of Corynebacterium ulcerans Strain FRC11.</title>
        <authorList>
            <person name="Benevides Lde J."/>
            <person name="Viana M.V."/>
            <person name="Mariano D.C."/>
            <person name="Rocha Fde S."/>
            <person name="Bagano P.C."/>
            <person name="Folador E.L."/>
            <person name="Pereira F.L."/>
            <person name="Dorella F.A."/>
            <person name="Leal C.A."/>
            <person name="Carvalho A.F."/>
            <person name="Soares Sde C."/>
            <person name="Carneiro A."/>
            <person name="Ramos R."/>
            <person name="Badell-Ocando E."/>
            <person name="Guiso N."/>
            <person name="Silva A."/>
            <person name="Figueiredo H."/>
            <person name="Azevedo V."/>
            <person name="Guimaraes L.C."/>
        </authorList>
    </citation>
    <scope>NUCLEOTIDE SEQUENCE [LARGE SCALE GENOMIC DNA]</scope>
    <source>
        <strain evidence="4">FRC0011</strain>
    </source>
</reference>
<dbReference type="CDD" id="cd06259">
    <property type="entry name" value="YdcF-like"/>
    <property type="match status" value="1"/>
</dbReference>
<feature type="transmembrane region" description="Helical" evidence="1">
    <location>
        <begin position="57"/>
        <end position="77"/>
    </location>
</feature>
<dbReference type="EMBL" id="CP009622">
    <property type="protein sequence ID" value="AIU33156.1"/>
    <property type="molecule type" value="Genomic_DNA"/>
</dbReference>
<evidence type="ECO:0000313" key="3">
    <source>
        <dbReference type="EMBL" id="AIU33156.1"/>
    </source>
</evidence>
<keyword evidence="4" id="KW-1185">Reference proteome</keyword>
<keyword evidence="1" id="KW-0472">Membrane</keyword>
<accession>A0ABM5RU74</accession>
<evidence type="ECO:0000256" key="1">
    <source>
        <dbReference type="SAM" id="Phobius"/>
    </source>
</evidence>
<keyword evidence="1" id="KW-1133">Transmembrane helix</keyword>
<protein>
    <recommendedName>
        <fullName evidence="2">DUF218 domain-containing protein</fullName>
    </recommendedName>
</protein>
<evidence type="ECO:0000313" key="4">
    <source>
        <dbReference type="Proteomes" id="UP000029910"/>
    </source>
</evidence>
<dbReference type="PANTHER" id="PTHR30336:SF20">
    <property type="entry name" value="DUF218 DOMAIN-CONTAINING PROTEIN"/>
    <property type="match status" value="1"/>
</dbReference>
<name>A0ABM5RU74_9CORY</name>